<organism evidence="8 9">
    <name type="scientific">Dispira parvispora</name>
    <dbReference type="NCBI Taxonomy" id="1520584"/>
    <lineage>
        <taxon>Eukaryota</taxon>
        <taxon>Fungi</taxon>
        <taxon>Fungi incertae sedis</taxon>
        <taxon>Zoopagomycota</taxon>
        <taxon>Kickxellomycotina</taxon>
        <taxon>Dimargaritomycetes</taxon>
        <taxon>Dimargaritales</taxon>
        <taxon>Dimargaritaceae</taxon>
        <taxon>Dispira</taxon>
    </lineage>
</organism>
<dbReference type="PROSITE" id="PS51380">
    <property type="entry name" value="EXS"/>
    <property type="match status" value="1"/>
</dbReference>
<feature type="transmembrane region" description="Helical" evidence="6">
    <location>
        <begin position="83"/>
        <end position="104"/>
    </location>
</feature>
<keyword evidence="3 6" id="KW-1133">Transmembrane helix</keyword>
<feature type="region of interest" description="Disordered" evidence="5">
    <location>
        <begin position="405"/>
        <end position="448"/>
    </location>
</feature>
<evidence type="ECO:0000313" key="9">
    <source>
        <dbReference type="Proteomes" id="UP001150925"/>
    </source>
</evidence>
<feature type="transmembrane region" description="Helical" evidence="6">
    <location>
        <begin position="20"/>
        <end position="41"/>
    </location>
</feature>
<dbReference type="Proteomes" id="UP001150925">
    <property type="component" value="Unassembled WGS sequence"/>
</dbReference>
<keyword evidence="4 6" id="KW-0472">Membrane</keyword>
<comment type="caution">
    <text evidence="8">The sequence shown here is derived from an EMBL/GenBank/DDBJ whole genome shotgun (WGS) entry which is preliminary data.</text>
</comment>
<protein>
    <submittedName>
        <fullName evidence="8">Protein-ER retention protein</fullName>
    </submittedName>
</protein>
<name>A0A9W8ASS3_9FUNG</name>
<gene>
    <name evidence="8" type="primary">ERD1</name>
    <name evidence="8" type="ORF">IWQ62_004273</name>
</gene>
<reference evidence="8" key="1">
    <citation type="submission" date="2022-07" db="EMBL/GenBank/DDBJ databases">
        <title>Phylogenomic reconstructions and comparative analyses of Kickxellomycotina fungi.</title>
        <authorList>
            <person name="Reynolds N.K."/>
            <person name="Stajich J.E."/>
            <person name="Barry K."/>
            <person name="Grigoriev I.V."/>
            <person name="Crous P."/>
            <person name="Smith M.E."/>
        </authorList>
    </citation>
    <scope>NUCLEOTIDE SEQUENCE</scope>
    <source>
        <strain evidence="8">RSA 1196</strain>
    </source>
</reference>
<evidence type="ECO:0000256" key="1">
    <source>
        <dbReference type="ARBA" id="ARBA00004141"/>
    </source>
</evidence>
<evidence type="ECO:0000256" key="2">
    <source>
        <dbReference type="ARBA" id="ARBA00022692"/>
    </source>
</evidence>
<feature type="compositionally biased region" description="Polar residues" evidence="5">
    <location>
        <begin position="433"/>
        <end position="448"/>
    </location>
</feature>
<evidence type="ECO:0000256" key="5">
    <source>
        <dbReference type="SAM" id="MobiDB-lite"/>
    </source>
</evidence>
<keyword evidence="2 6" id="KW-0812">Transmembrane</keyword>
<feature type="non-terminal residue" evidence="8">
    <location>
        <position position="448"/>
    </location>
</feature>
<dbReference type="AlphaFoldDB" id="A0A9W8ASS3"/>
<proteinExistence type="predicted"/>
<feature type="transmembrane region" description="Helical" evidence="6">
    <location>
        <begin position="253"/>
        <end position="272"/>
    </location>
</feature>
<dbReference type="GO" id="GO:0016020">
    <property type="term" value="C:membrane"/>
    <property type="evidence" value="ECO:0007669"/>
    <property type="project" value="UniProtKB-SubCell"/>
</dbReference>
<feature type="domain" description="EXS" evidence="7">
    <location>
        <begin position="209"/>
        <end position="430"/>
    </location>
</feature>
<accession>A0A9W8ASS3</accession>
<evidence type="ECO:0000256" key="4">
    <source>
        <dbReference type="ARBA" id="ARBA00023136"/>
    </source>
</evidence>
<dbReference type="OrthoDB" id="2159384at2759"/>
<dbReference type="InterPro" id="IPR004342">
    <property type="entry name" value="EXS_C"/>
</dbReference>
<evidence type="ECO:0000259" key="7">
    <source>
        <dbReference type="PROSITE" id="PS51380"/>
    </source>
</evidence>
<feature type="transmembrane region" description="Helical" evidence="6">
    <location>
        <begin position="116"/>
        <end position="137"/>
    </location>
</feature>
<dbReference type="GO" id="GO:0005737">
    <property type="term" value="C:cytoplasm"/>
    <property type="evidence" value="ECO:0007669"/>
    <property type="project" value="TreeGrafter"/>
</dbReference>
<comment type="subcellular location">
    <subcellularLocation>
        <location evidence="1">Membrane</location>
        <topology evidence="1">Multi-pass membrane protein</topology>
    </subcellularLocation>
</comment>
<dbReference type="PANTHER" id="PTHR10783">
    <property type="entry name" value="XENOTROPIC AND POLYTROPIC RETROVIRUS RECEPTOR 1-RELATED"/>
    <property type="match status" value="1"/>
</dbReference>
<keyword evidence="9" id="KW-1185">Reference proteome</keyword>
<evidence type="ECO:0000256" key="3">
    <source>
        <dbReference type="ARBA" id="ARBA00022989"/>
    </source>
</evidence>
<dbReference type="Pfam" id="PF03124">
    <property type="entry name" value="EXS"/>
    <property type="match status" value="1"/>
</dbReference>
<dbReference type="EMBL" id="JANBPY010001369">
    <property type="protein sequence ID" value="KAJ1960326.1"/>
    <property type="molecule type" value="Genomic_DNA"/>
</dbReference>
<dbReference type="PANTHER" id="PTHR10783:SF46">
    <property type="entry name" value="PROTEIN ERD1 HOMOLOG 2"/>
    <property type="match status" value="1"/>
</dbReference>
<evidence type="ECO:0000256" key="6">
    <source>
        <dbReference type="SAM" id="Phobius"/>
    </source>
</evidence>
<evidence type="ECO:0000313" key="8">
    <source>
        <dbReference type="EMBL" id="KAJ1960326.1"/>
    </source>
</evidence>
<feature type="transmembrane region" description="Helical" evidence="6">
    <location>
        <begin position="292"/>
        <end position="312"/>
    </location>
</feature>
<sequence length="448" mass="50343">MSRPTFDDADLERGEDYWFLIFPLYYRILLLFCVGLWCWALNLHGFRAAGIPAVRLFRTQMTLLSDPTRRGHEHGVCRPLAPLYKLALVLTLVTLLSWCCYLLVPPDEHVLKRYVVLSTLVLLSGLLVAPINVLAYGERKRFFRALGRVLAPSLTAPVLFSDVIFADVLTSFSRVFSDVYLVLCDLSIVLLPDYDLHRPTHKGHTHLAFEGCKHDVFISLVMCIPFLIRFRQCINEALNSPAGPVRRRHFANALKYFSSLPVIGLSGYYRYLSWNADDYDGDGDISTDDQRLNLLSQLWLVAAVINTVYCLYWDTAVDWNLGYTPHWCLQSLLNRSAPNLYYTSQRGHSAAEDVVLPQEASVALSRCESGQSLSLQISSDNDELTMASESPSTGWSTQNALTQTHPMHRETTLTGDSLPDTDGEMQGKRRPCSISTQSPVGQDTVTPG</sequence>